<protein>
    <recommendedName>
        <fullName evidence="2">Clr5 domain-containing protein</fullName>
    </recommendedName>
</protein>
<keyword evidence="4" id="KW-1185">Reference proteome</keyword>
<gene>
    <name evidence="3" type="ORF">B0T19DRAFT_1024</name>
</gene>
<accession>A0AAE0J257</accession>
<sequence>MPPNYFGVAKSHLVPVLVQSHPSQPEDGSGSSTPAAADPDAFANLTLQSRDLVPESRDHGESRKCIIRYFYLELNLPLREVMKIMRDKYHFRATIRMYKRQFRNWKWVKYSPRSVLTQQGLEQGQVHGDPLDADDSQAQPQSHPNKSRNSALFSRKGVNALSKGTFSDGPRLNKVPLDDESTRLNTVSFWNTQLLLDHCFGDQARHLTDAAHHPAIIENLQSGFRLLSVPGNDSGSQLDYEIGRMLLS</sequence>
<feature type="domain" description="Clr5" evidence="2">
    <location>
        <begin position="61"/>
        <end position="109"/>
    </location>
</feature>
<reference evidence="3" key="2">
    <citation type="submission" date="2023-06" db="EMBL/GenBank/DDBJ databases">
        <authorList>
            <consortium name="Lawrence Berkeley National Laboratory"/>
            <person name="Haridas S."/>
            <person name="Hensen N."/>
            <person name="Bonometti L."/>
            <person name="Westerberg I."/>
            <person name="Brannstrom I.O."/>
            <person name="Guillou S."/>
            <person name="Cros-Aarteil S."/>
            <person name="Calhoun S."/>
            <person name="Kuo A."/>
            <person name="Mondo S."/>
            <person name="Pangilinan J."/>
            <person name="Riley R."/>
            <person name="Labutti K."/>
            <person name="Andreopoulos B."/>
            <person name="Lipzen A."/>
            <person name="Chen C."/>
            <person name="Yanf M."/>
            <person name="Daum C."/>
            <person name="Ng V."/>
            <person name="Clum A."/>
            <person name="Steindorff A."/>
            <person name="Ohm R."/>
            <person name="Martin F."/>
            <person name="Silar P."/>
            <person name="Natvig D."/>
            <person name="Lalanne C."/>
            <person name="Gautier V."/>
            <person name="Ament-Velasquez S.L."/>
            <person name="Kruys A."/>
            <person name="Hutchinson M.I."/>
            <person name="Powell A.J."/>
            <person name="Barry K."/>
            <person name="Miller A.N."/>
            <person name="Grigoriev I.V."/>
            <person name="Debuchy R."/>
            <person name="Gladieux P."/>
            <person name="Thoren M.H."/>
            <person name="Johannesson H."/>
        </authorList>
    </citation>
    <scope>NUCLEOTIDE SEQUENCE</scope>
    <source>
        <strain evidence="3">SMH4131-1</strain>
    </source>
</reference>
<dbReference type="InterPro" id="IPR025676">
    <property type="entry name" value="Clr5_dom"/>
</dbReference>
<feature type="compositionally biased region" description="Polar residues" evidence="1">
    <location>
        <begin position="136"/>
        <end position="152"/>
    </location>
</feature>
<feature type="region of interest" description="Disordered" evidence="1">
    <location>
        <begin position="125"/>
        <end position="154"/>
    </location>
</feature>
<comment type="caution">
    <text evidence="3">The sequence shown here is derived from an EMBL/GenBank/DDBJ whole genome shotgun (WGS) entry which is preliminary data.</text>
</comment>
<dbReference type="Pfam" id="PF14420">
    <property type="entry name" value="Clr5"/>
    <property type="match status" value="1"/>
</dbReference>
<reference evidence="3" key="1">
    <citation type="journal article" date="2023" name="Mol. Phylogenet. Evol.">
        <title>Genome-scale phylogeny and comparative genomics of the fungal order Sordariales.</title>
        <authorList>
            <person name="Hensen N."/>
            <person name="Bonometti L."/>
            <person name="Westerberg I."/>
            <person name="Brannstrom I.O."/>
            <person name="Guillou S."/>
            <person name="Cros-Aarteil S."/>
            <person name="Calhoun S."/>
            <person name="Haridas S."/>
            <person name="Kuo A."/>
            <person name="Mondo S."/>
            <person name="Pangilinan J."/>
            <person name="Riley R."/>
            <person name="LaButti K."/>
            <person name="Andreopoulos B."/>
            <person name="Lipzen A."/>
            <person name="Chen C."/>
            <person name="Yan M."/>
            <person name="Daum C."/>
            <person name="Ng V."/>
            <person name="Clum A."/>
            <person name="Steindorff A."/>
            <person name="Ohm R.A."/>
            <person name="Martin F."/>
            <person name="Silar P."/>
            <person name="Natvig D.O."/>
            <person name="Lalanne C."/>
            <person name="Gautier V."/>
            <person name="Ament-Velasquez S.L."/>
            <person name="Kruys A."/>
            <person name="Hutchinson M.I."/>
            <person name="Powell A.J."/>
            <person name="Barry K."/>
            <person name="Miller A.N."/>
            <person name="Grigoriev I.V."/>
            <person name="Debuchy R."/>
            <person name="Gladieux P."/>
            <person name="Hiltunen Thoren M."/>
            <person name="Johannesson H."/>
        </authorList>
    </citation>
    <scope>NUCLEOTIDE SEQUENCE</scope>
    <source>
        <strain evidence="3">SMH4131-1</strain>
    </source>
</reference>
<dbReference type="PANTHER" id="PTHR38788">
    <property type="entry name" value="CLR5 DOMAIN-CONTAINING PROTEIN"/>
    <property type="match status" value="1"/>
</dbReference>
<dbReference type="EMBL" id="JAUEPO010000001">
    <property type="protein sequence ID" value="KAK3335142.1"/>
    <property type="molecule type" value="Genomic_DNA"/>
</dbReference>
<proteinExistence type="predicted"/>
<evidence type="ECO:0000313" key="4">
    <source>
        <dbReference type="Proteomes" id="UP001286456"/>
    </source>
</evidence>
<evidence type="ECO:0000259" key="2">
    <source>
        <dbReference type="Pfam" id="PF14420"/>
    </source>
</evidence>
<dbReference type="PANTHER" id="PTHR38788:SF3">
    <property type="entry name" value="CLR5 DOMAIN-CONTAINING PROTEIN"/>
    <property type="match status" value="1"/>
</dbReference>
<dbReference type="Proteomes" id="UP001286456">
    <property type="component" value="Unassembled WGS sequence"/>
</dbReference>
<organism evidence="3 4">
    <name type="scientific">Cercophora scortea</name>
    <dbReference type="NCBI Taxonomy" id="314031"/>
    <lineage>
        <taxon>Eukaryota</taxon>
        <taxon>Fungi</taxon>
        <taxon>Dikarya</taxon>
        <taxon>Ascomycota</taxon>
        <taxon>Pezizomycotina</taxon>
        <taxon>Sordariomycetes</taxon>
        <taxon>Sordariomycetidae</taxon>
        <taxon>Sordariales</taxon>
        <taxon>Lasiosphaeriaceae</taxon>
        <taxon>Cercophora</taxon>
    </lineage>
</organism>
<name>A0AAE0J257_9PEZI</name>
<dbReference type="AlphaFoldDB" id="A0AAE0J257"/>
<evidence type="ECO:0000256" key="1">
    <source>
        <dbReference type="SAM" id="MobiDB-lite"/>
    </source>
</evidence>
<evidence type="ECO:0000313" key="3">
    <source>
        <dbReference type="EMBL" id="KAK3335142.1"/>
    </source>
</evidence>